<accession>A0A0N8P040</accession>
<keyword evidence="1" id="KW-0472">Membrane</keyword>
<dbReference type="Proteomes" id="UP000007801">
    <property type="component" value="Unassembled WGS sequence"/>
</dbReference>
<proteinExistence type="predicted"/>
<keyword evidence="1" id="KW-1133">Transmembrane helix</keyword>
<sequence>MEAMVTMEESEEEDPMTICKPEIQIQTVSVSWAAKMVQNVADLINNNTAYSVLLLFGISCYFWFILYFDVSDYLNEEWRYMSKMKRAGILMKCFYYLMRKMHVPIF</sequence>
<reference evidence="2 3" key="1">
    <citation type="journal article" date="2007" name="Nature">
        <title>Evolution of genes and genomes on the Drosophila phylogeny.</title>
        <authorList>
            <consortium name="Drosophila 12 Genomes Consortium"/>
            <person name="Clark A.G."/>
            <person name="Eisen M.B."/>
            <person name="Smith D.R."/>
            <person name="Bergman C.M."/>
            <person name="Oliver B."/>
            <person name="Markow T.A."/>
            <person name="Kaufman T.C."/>
            <person name="Kellis M."/>
            <person name="Gelbart W."/>
            <person name="Iyer V.N."/>
            <person name="Pollard D.A."/>
            <person name="Sackton T.B."/>
            <person name="Larracuente A.M."/>
            <person name="Singh N.D."/>
            <person name="Abad J.P."/>
            <person name="Abt D.N."/>
            <person name="Adryan B."/>
            <person name="Aguade M."/>
            <person name="Akashi H."/>
            <person name="Anderson W.W."/>
            <person name="Aquadro C.F."/>
            <person name="Ardell D.H."/>
            <person name="Arguello R."/>
            <person name="Artieri C.G."/>
            <person name="Barbash D.A."/>
            <person name="Barker D."/>
            <person name="Barsanti P."/>
            <person name="Batterham P."/>
            <person name="Batzoglou S."/>
            <person name="Begun D."/>
            <person name="Bhutkar A."/>
            <person name="Blanco E."/>
            <person name="Bosak S.A."/>
            <person name="Bradley R.K."/>
            <person name="Brand A.D."/>
            <person name="Brent M.R."/>
            <person name="Brooks A.N."/>
            <person name="Brown R.H."/>
            <person name="Butlin R.K."/>
            <person name="Caggese C."/>
            <person name="Calvi B.R."/>
            <person name="Bernardo de Carvalho A."/>
            <person name="Caspi A."/>
            <person name="Castrezana S."/>
            <person name="Celniker S.E."/>
            <person name="Chang J.L."/>
            <person name="Chapple C."/>
            <person name="Chatterji S."/>
            <person name="Chinwalla A."/>
            <person name="Civetta A."/>
            <person name="Clifton S.W."/>
            <person name="Comeron J.M."/>
            <person name="Costello J.C."/>
            <person name="Coyne J.A."/>
            <person name="Daub J."/>
            <person name="David R.G."/>
            <person name="Delcher A.L."/>
            <person name="Delehaunty K."/>
            <person name="Do C.B."/>
            <person name="Ebling H."/>
            <person name="Edwards K."/>
            <person name="Eickbush T."/>
            <person name="Evans J.D."/>
            <person name="Filipski A."/>
            <person name="Findeiss S."/>
            <person name="Freyhult E."/>
            <person name="Fulton L."/>
            <person name="Fulton R."/>
            <person name="Garcia A.C."/>
            <person name="Gardiner A."/>
            <person name="Garfield D.A."/>
            <person name="Garvin B.E."/>
            <person name="Gibson G."/>
            <person name="Gilbert D."/>
            <person name="Gnerre S."/>
            <person name="Godfrey J."/>
            <person name="Good R."/>
            <person name="Gotea V."/>
            <person name="Gravely B."/>
            <person name="Greenberg A.J."/>
            <person name="Griffiths-Jones S."/>
            <person name="Gross S."/>
            <person name="Guigo R."/>
            <person name="Gustafson E.A."/>
            <person name="Haerty W."/>
            <person name="Hahn M.W."/>
            <person name="Halligan D.L."/>
            <person name="Halpern A.L."/>
            <person name="Halter G.M."/>
            <person name="Han M.V."/>
            <person name="Heger A."/>
            <person name="Hillier L."/>
            <person name="Hinrichs A.S."/>
            <person name="Holmes I."/>
            <person name="Hoskins R.A."/>
            <person name="Hubisz M.J."/>
            <person name="Hultmark D."/>
            <person name="Huntley M.A."/>
            <person name="Jaffe D.B."/>
            <person name="Jagadeeshan S."/>
            <person name="Jeck W.R."/>
            <person name="Johnson J."/>
            <person name="Jones C.D."/>
            <person name="Jordan W.C."/>
            <person name="Karpen G.H."/>
            <person name="Kataoka E."/>
            <person name="Keightley P.D."/>
            <person name="Kheradpour P."/>
            <person name="Kirkness E.F."/>
            <person name="Koerich L.B."/>
            <person name="Kristiansen K."/>
            <person name="Kudrna D."/>
            <person name="Kulathinal R.J."/>
            <person name="Kumar S."/>
            <person name="Kwok R."/>
            <person name="Lander E."/>
            <person name="Langley C.H."/>
            <person name="Lapoint R."/>
            <person name="Lazzaro B.P."/>
            <person name="Lee S.J."/>
            <person name="Levesque L."/>
            <person name="Li R."/>
            <person name="Lin C.F."/>
            <person name="Lin M.F."/>
            <person name="Lindblad-Toh K."/>
            <person name="Llopart A."/>
            <person name="Long M."/>
            <person name="Low L."/>
            <person name="Lozovsky E."/>
            <person name="Lu J."/>
            <person name="Luo M."/>
            <person name="Machado C.A."/>
            <person name="Makalowski W."/>
            <person name="Marzo M."/>
            <person name="Matsuda M."/>
            <person name="Matzkin L."/>
            <person name="McAllister B."/>
            <person name="McBride C.S."/>
            <person name="McKernan B."/>
            <person name="McKernan K."/>
            <person name="Mendez-Lago M."/>
            <person name="Minx P."/>
            <person name="Mollenhauer M.U."/>
            <person name="Montooth K."/>
            <person name="Mount S.M."/>
            <person name="Mu X."/>
            <person name="Myers E."/>
            <person name="Negre B."/>
            <person name="Newfeld S."/>
            <person name="Nielsen R."/>
            <person name="Noor M.A."/>
            <person name="O'Grady P."/>
            <person name="Pachter L."/>
            <person name="Papaceit M."/>
            <person name="Parisi M.J."/>
            <person name="Parisi M."/>
            <person name="Parts L."/>
            <person name="Pedersen J.S."/>
            <person name="Pesole G."/>
            <person name="Phillippy A.M."/>
            <person name="Ponting C.P."/>
            <person name="Pop M."/>
            <person name="Porcelli D."/>
            <person name="Powell J.R."/>
            <person name="Prohaska S."/>
            <person name="Pruitt K."/>
            <person name="Puig M."/>
            <person name="Quesneville H."/>
            <person name="Ram K.R."/>
            <person name="Rand D."/>
            <person name="Rasmussen M.D."/>
            <person name="Reed L.K."/>
            <person name="Reenan R."/>
            <person name="Reily A."/>
            <person name="Remington K.A."/>
            <person name="Rieger T.T."/>
            <person name="Ritchie M.G."/>
            <person name="Robin C."/>
            <person name="Rogers Y.H."/>
            <person name="Rohde C."/>
            <person name="Rozas J."/>
            <person name="Rubenfield M.J."/>
            <person name="Ruiz A."/>
            <person name="Russo S."/>
            <person name="Salzberg S.L."/>
            <person name="Sanchez-Gracia A."/>
            <person name="Saranga D.J."/>
            <person name="Sato H."/>
            <person name="Schaeffer S.W."/>
            <person name="Schatz M.C."/>
            <person name="Schlenke T."/>
            <person name="Schwartz R."/>
            <person name="Segarra C."/>
            <person name="Singh R.S."/>
            <person name="Sirot L."/>
            <person name="Sirota M."/>
            <person name="Sisneros N.B."/>
            <person name="Smith C.D."/>
            <person name="Smith T.F."/>
            <person name="Spieth J."/>
            <person name="Stage D.E."/>
            <person name="Stark A."/>
            <person name="Stephan W."/>
            <person name="Strausberg R.L."/>
            <person name="Strempel S."/>
            <person name="Sturgill D."/>
            <person name="Sutton G."/>
            <person name="Sutton G.G."/>
            <person name="Tao W."/>
            <person name="Teichmann S."/>
            <person name="Tobari Y.N."/>
            <person name="Tomimura Y."/>
            <person name="Tsolas J.M."/>
            <person name="Valente V.L."/>
            <person name="Venter E."/>
            <person name="Venter J.C."/>
            <person name="Vicario S."/>
            <person name="Vieira F.G."/>
            <person name="Vilella A.J."/>
            <person name="Villasante A."/>
            <person name="Walenz B."/>
            <person name="Wang J."/>
            <person name="Wasserman M."/>
            <person name="Watts T."/>
            <person name="Wilson D."/>
            <person name="Wilson R.K."/>
            <person name="Wing R.A."/>
            <person name="Wolfner M.F."/>
            <person name="Wong A."/>
            <person name="Wong G.K."/>
            <person name="Wu C.I."/>
            <person name="Wu G."/>
            <person name="Yamamoto D."/>
            <person name="Yang H.P."/>
            <person name="Yang S.P."/>
            <person name="Yorke J.A."/>
            <person name="Yoshida K."/>
            <person name="Zdobnov E."/>
            <person name="Zhang P."/>
            <person name="Zhang Y."/>
            <person name="Zimin A.V."/>
            <person name="Baldwin J."/>
            <person name="Abdouelleil A."/>
            <person name="Abdulkadir J."/>
            <person name="Abebe A."/>
            <person name="Abera B."/>
            <person name="Abreu J."/>
            <person name="Acer S.C."/>
            <person name="Aftuck L."/>
            <person name="Alexander A."/>
            <person name="An P."/>
            <person name="Anderson E."/>
            <person name="Anderson S."/>
            <person name="Arachi H."/>
            <person name="Azer M."/>
            <person name="Bachantsang P."/>
            <person name="Barry A."/>
            <person name="Bayul T."/>
            <person name="Berlin A."/>
            <person name="Bessette D."/>
            <person name="Bloom T."/>
            <person name="Blye J."/>
            <person name="Boguslavskiy L."/>
            <person name="Bonnet C."/>
            <person name="Boukhgalter B."/>
            <person name="Bourzgui I."/>
            <person name="Brown A."/>
            <person name="Cahill P."/>
            <person name="Channer S."/>
            <person name="Cheshatsang Y."/>
            <person name="Chuda L."/>
            <person name="Citroen M."/>
            <person name="Collymore A."/>
            <person name="Cooke P."/>
            <person name="Costello M."/>
            <person name="D'Aco K."/>
            <person name="Daza R."/>
            <person name="De Haan G."/>
            <person name="DeGray S."/>
            <person name="DeMaso C."/>
            <person name="Dhargay N."/>
            <person name="Dooley K."/>
            <person name="Dooley E."/>
            <person name="Doricent M."/>
            <person name="Dorje P."/>
            <person name="Dorjee K."/>
            <person name="Dupes A."/>
            <person name="Elong R."/>
            <person name="Falk J."/>
            <person name="Farina A."/>
            <person name="Faro S."/>
            <person name="Ferguson D."/>
            <person name="Fisher S."/>
            <person name="Foley C.D."/>
            <person name="Franke A."/>
            <person name="Friedrich D."/>
            <person name="Gadbois L."/>
            <person name="Gearin G."/>
            <person name="Gearin C.R."/>
            <person name="Giannoukos G."/>
            <person name="Goode T."/>
            <person name="Graham J."/>
            <person name="Grandbois E."/>
            <person name="Grewal S."/>
            <person name="Gyaltsen K."/>
            <person name="Hafez N."/>
            <person name="Hagos B."/>
            <person name="Hall J."/>
            <person name="Henson C."/>
            <person name="Hollinger A."/>
            <person name="Honan T."/>
            <person name="Huard M.D."/>
            <person name="Hughes L."/>
            <person name="Hurhula B."/>
            <person name="Husby M.E."/>
            <person name="Kamat A."/>
            <person name="Kanga B."/>
            <person name="Kashin S."/>
            <person name="Khazanovich D."/>
            <person name="Kisner P."/>
            <person name="Lance K."/>
            <person name="Lara M."/>
            <person name="Lee W."/>
            <person name="Lennon N."/>
            <person name="Letendre F."/>
            <person name="LeVine R."/>
            <person name="Lipovsky A."/>
            <person name="Liu X."/>
            <person name="Liu J."/>
            <person name="Liu S."/>
            <person name="Lokyitsang T."/>
            <person name="Lokyitsang Y."/>
            <person name="Lubonja R."/>
            <person name="Lui A."/>
            <person name="MacDonald P."/>
            <person name="Magnisalis V."/>
            <person name="Maru K."/>
            <person name="Matthews C."/>
            <person name="McCusker W."/>
            <person name="McDonough S."/>
            <person name="Mehta T."/>
            <person name="Meldrim J."/>
            <person name="Meneus L."/>
            <person name="Mihai O."/>
            <person name="Mihalev A."/>
            <person name="Mihova T."/>
            <person name="Mittelman R."/>
            <person name="Mlenga V."/>
            <person name="Montmayeur A."/>
            <person name="Mulrain L."/>
            <person name="Navidi A."/>
            <person name="Naylor J."/>
            <person name="Negash T."/>
            <person name="Nguyen T."/>
            <person name="Nguyen N."/>
            <person name="Nicol R."/>
            <person name="Norbu C."/>
            <person name="Norbu N."/>
            <person name="Novod N."/>
            <person name="O'Neill B."/>
            <person name="Osman S."/>
            <person name="Markiewicz E."/>
            <person name="Oyono O.L."/>
            <person name="Patti C."/>
            <person name="Phunkhang P."/>
            <person name="Pierre F."/>
            <person name="Priest M."/>
            <person name="Raghuraman S."/>
            <person name="Rege F."/>
            <person name="Reyes R."/>
            <person name="Rise C."/>
            <person name="Rogov P."/>
            <person name="Ross K."/>
            <person name="Ryan E."/>
            <person name="Settipalli S."/>
            <person name="Shea T."/>
            <person name="Sherpa N."/>
            <person name="Shi L."/>
            <person name="Shih D."/>
            <person name="Sparrow T."/>
            <person name="Spaulding J."/>
            <person name="Stalker J."/>
            <person name="Stange-Thomann N."/>
            <person name="Stavropoulos S."/>
            <person name="Stone C."/>
            <person name="Strader C."/>
            <person name="Tesfaye S."/>
            <person name="Thomson T."/>
            <person name="Thoulutsang Y."/>
            <person name="Thoulutsang D."/>
            <person name="Topham K."/>
            <person name="Topping I."/>
            <person name="Tsamla T."/>
            <person name="Vassiliev H."/>
            <person name="Vo A."/>
            <person name="Wangchuk T."/>
            <person name="Wangdi T."/>
            <person name="Weiand M."/>
            <person name="Wilkinson J."/>
            <person name="Wilson A."/>
            <person name="Yadav S."/>
            <person name="Young G."/>
            <person name="Yu Q."/>
            <person name="Zembek L."/>
            <person name="Zhong D."/>
            <person name="Zimmer A."/>
            <person name="Zwirko Z."/>
            <person name="Jaffe D.B."/>
            <person name="Alvarez P."/>
            <person name="Brockman W."/>
            <person name="Butler J."/>
            <person name="Chin C."/>
            <person name="Gnerre S."/>
            <person name="Grabherr M."/>
            <person name="Kleber M."/>
            <person name="Mauceli E."/>
            <person name="MacCallum I."/>
        </authorList>
    </citation>
    <scope>NUCLEOTIDE SEQUENCE [LARGE SCALE GENOMIC DNA]</scope>
    <source>
        <strain evidence="3">Tucson 14024-0371.13</strain>
    </source>
</reference>
<organism evidence="2 3">
    <name type="scientific">Drosophila ananassae</name>
    <name type="common">Fruit fly</name>
    <dbReference type="NCBI Taxonomy" id="7217"/>
    <lineage>
        <taxon>Eukaryota</taxon>
        <taxon>Metazoa</taxon>
        <taxon>Ecdysozoa</taxon>
        <taxon>Arthropoda</taxon>
        <taxon>Hexapoda</taxon>
        <taxon>Insecta</taxon>
        <taxon>Pterygota</taxon>
        <taxon>Neoptera</taxon>
        <taxon>Endopterygota</taxon>
        <taxon>Diptera</taxon>
        <taxon>Brachycera</taxon>
        <taxon>Muscomorpha</taxon>
        <taxon>Ephydroidea</taxon>
        <taxon>Drosophilidae</taxon>
        <taxon>Drosophila</taxon>
        <taxon>Sophophora</taxon>
    </lineage>
</organism>
<dbReference type="InParanoid" id="A0A0N8P040"/>
<name>A0A0N8P040_DROAN</name>
<gene>
    <name evidence="2" type="primary">Dana\GF27412</name>
    <name evidence="2" type="ORF">GF27412</name>
</gene>
<keyword evidence="3" id="KW-1185">Reference proteome</keyword>
<feature type="transmembrane region" description="Helical" evidence="1">
    <location>
        <begin position="49"/>
        <end position="70"/>
    </location>
</feature>
<dbReference type="EMBL" id="CH902619">
    <property type="protein sequence ID" value="KPU76060.1"/>
    <property type="molecule type" value="Genomic_DNA"/>
</dbReference>
<evidence type="ECO:0000313" key="3">
    <source>
        <dbReference type="Proteomes" id="UP000007801"/>
    </source>
</evidence>
<protein>
    <submittedName>
        <fullName evidence="2">Uncharacterized protein</fullName>
    </submittedName>
</protein>
<keyword evidence="1" id="KW-0812">Transmembrane</keyword>
<dbReference type="OrthoDB" id="7860854at2759"/>
<dbReference type="AlphaFoldDB" id="A0A0N8P040"/>
<evidence type="ECO:0000256" key="1">
    <source>
        <dbReference type="SAM" id="Phobius"/>
    </source>
</evidence>
<evidence type="ECO:0000313" key="2">
    <source>
        <dbReference type="EMBL" id="KPU76060.1"/>
    </source>
</evidence>